<gene>
    <name evidence="2" type="ORF">NCTC12151_01119</name>
</gene>
<dbReference type="AlphaFoldDB" id="A0A2X4XL75"/>
<name>A0A2X4XL75_9GAMM</name>
<proteinExistence type="predicted"/>
<dbReference type="Pfam" id="PF01497">
    <property type="entry name" value="Peripla_BP_2"/>
    <property type="match status" value="1"/>
</dbReference>
<dbReference type="PANTHER" id="PTHR30535">
    <property type="entry name" value="VITAMIN B12-BINDING PROTEIN"/>
    <property type="match status" value="1"/>
</dbReference>
<evidence type="ECO:0000259" key="1">
    <source>
        <dbReference type="PROSITE" id="PS50983"/>
    </source>
</evidence>
<feature type="domain" description="Fe/B12 periplasmic-binding" evidence="1">
    <location>
        <begin position="44"/>
        <end position="340"/>
    </location>
</feature>
<dbReference type="EMBL" id="LS483470">
    <property type="protein sequence ID" value="SQI37374.1"/>
    <property type="molecule type" value="Genomic_DNA"/>
</dbReference>
<dbReference type="PANTHER" id="PTHR30535:SF34">
    <property type="entry name" value="MOLYBDATE-BINDING PROTEIN MOLA"/>
    <property type="match status" value="1"/>
</dbReference>
<dbReference type="Proteomes" id="UP000249005">
    <property type="component" value="Chromosome 1"/>
</dbReference>
<dbReference type="Gene3D" id="3.40.50.1980">
    <property type="entry name" value="Nitrogenase molybdenum iron protein domain"/>
    <property type="match status" value="2"/>
</dbReference>
<dbReference type="RefSeq" id="WP_145960336.1">
    <property type="nucleotide sequence ID" value="NZ_LR698987.1"/>
</dbReference>
<dbReference type="PROSITE" id="PS50983">
    <property type="entry name" value="FE_B12_PBP"/>
    <property type="match status" value="1"/>
</dbReference>
<reference evidence="2 3" key="1">
    <citation type="submission" date="2018-06" db="EMBL/GenBank/DDBJ databases">
        <authorList>
            <consortium name="Pathogen Informatics"/>
            <person name="Doyle S."/>
        </authorList>
    </citation>
    <scope>NUCLEOTIDE SEQUENCE [LARGE SCALE GENOMIC DNA]</scope>
    <source>
        <strain evidence="2 3">NCTC12151</strain>
    </source>
</reference>
<protein>
    <submittedName>
        <fullName evidence="2">Ferrichrome/ferrioxamine B periplasmic transporter</fullName>
    </submittedName>
</protein>
<keyword evidence="3" id="KW-1185">Reference proteome</keyword>
<sequence>MYKGVRYLLMALIFCVSAVKAEGWSKELIDVTGQKVVLEKKPQRIILASGYSLLAFSFVHEDPAAVLVGWGSELKKFDEATYRLFEKSFPALAKIRTIGSGSGDELSLETLLSLTPDLVIFEAWQVPRSQSLIALLKKSKIPVAVIDYYQEPMKNTVASTRLLGQLLDREEKAEAVIDFYQQHMAALTERLKGKDISHPRVLLNAYPGMWDCCWSSGTGGPGEFISLFQGENIGADKFPTANGGLLSLEYVITKDPQIYIATGHSAVDPIKALPMGTSVDPAVSQRQLKMLTEQKGINTFDAVKSGQVHGFWNYFTGSPFNIVGAEVMAKWIQPELYQDIDPQKTMDEMNQRFLPVPLKGTYWTTLQR</sequence>
<dbReference type="InterPro" id="IPR002491">
    <property type="entry name" value="ABC_transptr_periplasmic_BD"/>
</dbReference>
<evidence type="ECO:0000313" key="2">
    <source>
        <dbReference type="EMBL" id="SQI37374.1"/>
    </source>
</evidence>
<dbReference type="OrthoDB" id="9775594at2"/>
<dbReference type="InterPro" id="IPR050902">
    <property type="entry name" value="ABC_Transporter_SBP"/>
</dbReference>
<dbReference type="KEGG" id="lri:NCTC12151_01119"/>
<dbReference type="SUPFAM" id="SSF53807">
    <property type="entry name" value="Helical backbone' metal receptor"/>
    <property type="match status" value="1"/>
</dbReference>
<accession>A0A2X4XL75</accession>
<evidence type="ECO:0000313" key="3">
    <source>
        <dbReference type="Proteomes" id="UP000249005"/>
    </source>
</evidence>
<organism evidence="2 3">
    <name type="scientific">Leminorella richardii</name>
    <dbReference type="NCBI Taxonomy" id="158841"/>
    <lineage>
        <taxon>Bacteria</taxon>
        <taxon>Pseudomonadati</taxon>
        <taxon>Pseudomonadota</taxon>
        <taxon>Gammaproteobacteria</taxon>
        <taxon>Enterobacterales</taxon>
        <taxon>Budviciaceae</taxon>
        <taxon>Leminorella</taxon>
    </lineage>
</organism>